<comment type="caution">
    <text evidence="1">The sequence shown here is derived from an EMBL/GenBank/DDBJ whole genome shotgun (WGS) entry which is preliminary data.</text>
</comment>
<dbReference type="EMBL" id="JAEVHI010000006">
    <property type="protein sequence ID" value="KAG5288522.1"/>
    <property type="molecule type" value="Genomic_DNA"/>
</dbReference>
<reference evidence="1 2" key="1">
    <citation type="submission" date="2021-01" db="EMBL/GenBank/DDBJ databases">
        <title>Chromosome-level genome assembly of a human fungal pathogen reveals clustering of transcriptionally co-regulated genes.</title>
        <authorList>
            <person name="Voorhies M."/>
            <person name="Cohen S."/>
            <person name="Shea T.P."/>
            <person name="Petrus S."/>
            <person name="Munoz J.F."/>
            <person name="Poplawski S."/>
            <person name="Goldman W.E."/>
            <person name="Michael T."/>
            <person name="Cuomo C.A."/>
            <person name="Sil A."/>
            <person name="Beyhan S."/>
        </authorList>
    </citation>
    <scope>NUCLEOTIDE SEQUENCE [LARGE SCALE GENOMIC DNA]</scope>
    <source>
        <strain evidence="1 2">G184AR</strain>
    </source>
</reference>
<sequence length="70" mass="7958">MKTFAVDHIYNSTADLVKHVKNLRDSQLDHWPVEDPVPMAELTSANCMRRKIESKSIVIQCPITTKSSMT</sequence>
<organism evidence="1 2">
    <name type="scientific">Ajellomyces capsulatus</name>
    <name type="common">Darling's disease fungus</name>
    <name type="synonym">Histoplasma capsulatum</name>
    <dbReference type="NCBI Taxonomy" id="5037"/>
    <lineage>
        <taxon>Eukaryota</taxon>
        <taxon>Fungi</taxon>
        <taxon>Dikarya</taxon>
        <taxon>Ascomycota</taxon>
        <taxon>Pezizomycotina</taxon>
        <taxon>Eurotiomycetes</taxon>
        <taxon>Eurotiomycetidae</taxon>
        <taxon>Onygenales</taxon>
        <taxon>Ajellomycetaceae</taxon>
        <taxon>Histoplasma</taxon>
    </lineage>
</organism>
<accession>A0A8H7YF73</accession>
<dbReference type="AlphaFoldDB" id="A0A8H7YF73"/>
<protein>
    <submittedName>
        <fullName evidence="1">Uncharacterized protein</fullName>
    </submittedName>
</protein>
<name>A0A8H7YF73_AJECA</name>
<proteinExistence type="predicted"/>
<evidence type="ECO:0000313" key="1">
    <source>
        <dbReference type="EMBL" id="KAG5288522.1"/>
    </source>
</evidence>
<dbReference type="Proteomes" id="UP000670092">
    <property type="component" value="Unassembled WGS sequence"/>
</dbReference>
<gene>
    <name evidence="1" type="ORF">I7I52_12033</name>
</gene>
<dbReference type="VEuPathDB" id="FungiDB:I7I52_12033"/>
<evidence type="ECO:0000313" key="2">
    <source>
        <dbReference type="Proteomes" id="UP000670092"/>
    </source>
</evidence>